<evidence type="ECO:0000256" key="6">
    <source>
        <dbReference type="ARBA" id="ARBA00022490"/>
    </source>
</evidence>
<feature type="binding site" evidence="10">
    <location>
        <position position="452"/>
    </location>
    <ligand>
        <name>Fe cation</name>
        <dbReference type="ChEBI" id="CHEBI:24875"/>
        <label>1</label>
    </ligand>
</feature>
<sequence length="619" mass="69506">MTKEAQKPVVKVAVIGLGRAGHFHLQSITDLPQAVKLTWVIDVDKEKAQRIAAERGCNWSDQLDEALKGPDAVDAVVIASATDTHFPYIMQALRADKAVLAEKPISHELHEVEEAVELAKTKNLAFVCGYQRRADRHFRELKRQLDAGAIGNLKLLKTCSRDNPIPPMEYLRTSGGIFHDMLIHDFDMLDFLSGGQVPESVTATGHSYHPEIEAMGDVDICAVMFKYASGLIAMVDTSRDASYGYDQRIEAFGESGMLTAKNELTSTIELATADGHLMPPAMYSFPQRYHQAYKSELTEFIELVQAGRDSELHRLEQKAMLRHPNVVRTTIAAEMSWKQGNTMEIAKVDSLLTRTPDGAVATKVDDMQRPEKLRRLDIVEEMLSKYEKHCMQTVAFVKEQHERWLKFDKGELSVFEALQILSDLGDRRGLQAAERCRGQGAPDWLQLVALIHDLGKVMALPQLAGKDLLDEWAVLGDSFPVGCAPDMVGLPDSKKNLDHSHPLYGTKNGIYQSGCGISNLMMSWGKDEYIYHMLKFNKCTLPAEALNTIRLQSFSLWHEKGAYSQFEATEDAETLKWVKELNQMCRSDRTGDDQPAGFGQADWMVELLKKYNMDGKLKW</sequence>
<evidence type="ECO:0000256" key="7">
    <source>
        <dbReference type="ARBA" id="ARBA00022723"/>
    </source>
</evidence>
<dbReference type="EMBL" id="CAMXCT020006529">
    <property type="protein sequence ID" value="CAL1168761.1"/>
    <property type="molecule type" value="Genomic_DNA"/>
</dbReference>
<evidence type="ECO:0000256" key="10">
    <source>
        <dbReference type="PIRSR" id="PIRSR607828-2"/>
    </source>
</evidence>
<dbReference type="OrthoDB" id="5151075at2759"/>
<dbReference type="GO" id="GO:0006740">
    <property type="term" value="P:NADPH regeneration"/>
    <property type="evidence" value="ECO:0007669"/>
    <property type="project" value="TreeGrafter"/>
</dbReference>
<evidence type="ECO:0000313" key="13">
    <source>
        <dbReference type="EMBL" id="CAI4015386.1"/>
    </source>
</evidence>
<comment type="similarity">
    <text evidence="4">Belongs to the Gfo/Idh/MocA family.</text>
</comment>
<evidence type="ECO:0000259" key="12">
    <source>
        <dbReference type="Pfam" id="PF22725"/>
    </source>
</evidence>
<protein>
    <recommendedName>
        <fullName evidence="5">inositol oxygenase</fullName>
        <ecNumber evidence="5">1.13.99.1</ecNumber>
    </recommendedName>
</protein>
<evidence type="ECO:0000313" key="14">
    <source>
        <dbReference type="EMBL" id="CAL4802698.1"/>
    </source>
</evidence>
<feature type="domain" description="GFO/IDH/MocA-like oxidoreductase" evidence="12">
    <location>
        <begin position="138"/>
        <end position="258"/>
    </location>
</feature>
<dbReference type="Gene3D" id="3.40.50.720">
    <property type="entry name" value="NAD(P)-binding Rossmann-like Domain"/>
    <property type="match status" value="1"/>
</dbReference>
<dbReference type="GO" id="GO:0000166">
    <property type="term" value="F:nucleotide binding"/>
    <property type="evidence" value="ECO:0007669"/>
    <property type="project" value="InterPro"/>
</dbReference>
<dbReference type="Gene3D" id="3.30.360.10">
    <property type="entry name" value="Dihydrodipicolinate Reductase, domain 2"/>
    <property type="match status" value="1"/>
</dbReference>
<evidence type="ECO:0000259" key="11">
    <source>
        <dbReference type="Pfam" id="PF01408"/>
    </source>
</evidence>
<dbReference type="GO" id="GO:0005506">
    <property type="term" value="F:iron ion binding"/>
    <property type="evidence" value="ECO:0007669"/>
    <property type="project" value="InterPro"/>
</dbReference>
<evidence type="ECO:0000256" key="8">
    <source>
        <dbReference type="ARBA" id="ARBA00023002"/>
    </source>
</evidence>
<comment type="cofactor">
    <cofactor evidence="10">
        <name>Fe cation</name>
        <dbReference type="ChEBI" id="CHEBI:24875"/>
    </cofactor>
    <text evidence="10">Binds 2 iron ions per subunit.</text>
</comment>
<evidence type="ECO:0000313" key="15">
    <source>
        <dbReference type="Proteomes" id="UP001152797"/>
    </source>
</evidence>
<keyword evidence="9 10" id="KW-0408">Iron</keyword>
<keyword evidence="15" id="KW-1185">Reference proteome</keyword>
<evidence type="ECO:0000256" key="2">
    <source>
        <dbReference type="ARBA" id="ARBA00005167"/>
    </source>
</evidence>
<feature type="binding site" evidence="10">
    <location>
        <position position="453"/>
    </location>
    <ligand>
        <name>Fe cation</name>
        <dbReference type="ChEBI" id="CHEBI:24875"/>
        <label>1</label>
    </ligand>
</feature>
<dbReference type="InterPro" id="IPR036291">
    <property type="entry name" value="NAD(P)-bd_dom_sf"/>
</dbReference>
<keyword evidence="6" id="KW-0963">Cytoplasm</keyword>
<comment type="pathway">
    <text evidence="2">Polyol metabolism; myo-inositol degradation into D-glucuronate; D-glucuronate from myo-inositol: step 1/1.</text>
</comment>
<accession>A0A9P1GIP3</accession>
<proteinExistence type="inferred from homology"/>
<dbReference type="GO" id="GO:0005737">
    <property type="term" value="C:cytoplasm"/>
    <property type="evidence" value="ECO:0007669"/>
    <property type="project" value="UniProtKB-SubCell"/>
</dbReference>
<comment type="caution">
    <text evidence="13">The sequence shown here is derived from an EMBL/GenBank/DDBJ whole genome shotgun (WGS) entry which is preliminary data.</text>
</comment>
<dbReference type="InterPro" id="IPR000683">
    <property type="entry name" value="Gfo/Idh/MocA-like_OxRdtase_N"/>
</dbReference>
<dbReference type="Pfam" id="PF22725">
    <property type="entry name" value="GFO_IDH_MocA_C3"/>
    <property type="match status" value="1"/>
</dbReference>
<keyword evidence="7 10" id="KW-0479">Metal-binding</keyword>
<dbReference type="Proteomes" id="UP001152797">
    <property type="component" value="Unassembled WGS sequence"/>
</dbReference>
<evidence type="ECO:0000256" key="5">
    <source>
        <dbReference type="ARBA" id="ARBA00011919"/>
    </source>
</evidence>
<organism evidence="13">
    <name type="scientific">Cladocopium goreaui</name>
    <dbReference type="NCBI Taxonomy" id="2562237"/>
    <lineage>
        <taxon>Eukaryota</taxon>
        <taxon>Sar</taxon>
        <taxon>Alveolata</taxon>
        <taxon>Dinophyceae</taxon>
        <taxon>Suessiales</taxon>
        <taxon>Symbiodiniaceae</taxon>
        <taxon>Cladocopium</taxon>
    </lineage>
</organism>
<dbReference type="SUPFAM" id="SSF55347">
    <property type="entry name" value="Glyceraldehyde-3-phosphate dehydrogenase-like, C-terminal domain"/>
    <property type="match status" value="1"/>
</dbReference>
<dbReference type="InterPro" id="IPR055170">
    <property type="entry name" value="GFO_IDH_MocA-like_dom"/>
</dbReference>
<evidence type="ECO:0000256" key="1">
    <source>
        <dbReference type="ARBA" id="ARBA00004496"/>
    </source>
</evidence>
<evidence type="ECO:0000256" key="3">
    <source>
        <dbReference type="ARBA" id="ARBA00005286"/>
    </source>
</evidence>
<keyword evidence="8" id="KW-0560">Oxidoreductase</keyword>
<dbReference type="SUPFAM" id="SSF51735">
    <property type="entry name" value="NAD(P)-binding Rossmann-fold domains"/>
    <property type="match status" value="1"/>
</dbReference>
<comment type="similarity">
    <text evidence="3">Belongs to the myo-inositol oxygenase family.</text>
</comment>
<reference evidence="14 15" key="2">
    <citation type="submission" date="2024-05" db="EMBL/GenBank/DDBJ databases">
        <authorList>
            <person name="Chen Y."/>
            <person name="Shah S."/>
            <person name="Dougan E. K."/>
            <person name="Thang M."/>
            <person name="Chan C."/>
        </authorList>
    </citation>
    <scope>NUCLEOTIDE SEQUENCE [LARGE SCALE GENOMIC DNA]</scope>
</reference>
<dbReference type="GO" id="GO:0050113">
    <property type="term" value="F:inositol oxygenase activity"/>
    <property type="evidence" value="ECO:0007669"/>
    <property type="project" value="UniProtKB-EC"/>
</dbReference>
<comment type="subcellular location">
    <subcellularLocation>
        <location evidence="1">Cytoplasm</location>
    </subcellularLocation>
</comment>
<evidence type="ECO:0000256" key="9">
    <source>
        <dbReference type="ARBA" id="ARBA00023004"/>
    </source>
</evidence>
<reference evidence="13" key="1">
    <citation type="submission" date="2022-10" db="EMBL/GenBank/DDBJ databases">
        <authorList>
            <person name="Chen Y."/>
            <person name="Dougan E. K."/>
            <person name="Chan C."/>
            <person name="Rhodes N."/>
            <person name="Thang M."/>
        </authorList>
    </citation>
    <scope>NUCLEOTIDE SEQUENCE</scope>
</reference>
<dbReference type="InterPro" id="IPR007828">
    <property type="entry name" value="Inositol_oxygenase"/>
</dbReference>
<dbReference type="SUPFAM" id="SSF109604">
    <property type="entry name" value="HD-domain/PDEase-like"/>
    <property type="match status" value="1"/>
</dbReference>
<dbReference type="EC" id="1.13.99.1" evidence="5"/>
<dbReference type="EMBL" id="CAMXCT030006529">
    <property type="protein sequence ID" value="CAL4802698.1"/>
    <property type="molecule type" value="Genomic_DNA"/>
</dbReference>
<name>A0A9P1GIP3_9DINO</name>
<dbReference type="GO" id="GO:0019310">
    <property type="term" value="P:inositol catabolic process"/>
    <property type="evidence" value="ECO:0007669"/>
    <property type="project" value="InterPro"/>
</dbReference>
<dbReference type="Pfam" id="PF05153">
    <property type="entry name" value="MIOX"/>
    <property type="match status" value="1"/>
</dbReference>
<dbReference type="PANTHER" id="PTHR42840:SF3">
    <property type="entry name" value="BINDING ROSSMANN FOLD OXIDOREDUCTASE, PUTATIVE (AFU_ORTHOLOGUE AFUA_2G10240)-RELATED"/>
    <property type="match status" value="1"/>
</dbReference>
<evidence type="ECO:0000256" key="4">
    <source>
        <dbReference type="ARBA" id="ARBA00010928"/>
    </source>
</evidence>
<gene>
    <name evidence="13" type="ORF">C1SCF055_LOCUS40220</name>
</gene>
<dbReference type="AlphaFoldDB" id="A0A9P1GIP3"/>
<feature type="domain" description="Gfo/Idh/MocA-like oxidoreductase N-terminal" evidence="11">
    <location>
        <begin position="10"/>
        <end position="129"/>
    </location>
</feature>
<dbReference type="Pfam" id="PF01408">
    <property type="entry name" value="GFO_IDH_MocA"/>
    <property type="match status" value="1"/>
</dbReference>
<dbReference type="PANTHER" id="PTHR42840">
    <property type="entry name" value="NAD(P)-BINDING ROSSMANN-FOLD SUPERFAMILY PROTEIN-RELATED"/>
    <property type="match status" value="1"/>
</dbReference>
<dbReference type="EMBL" id="CAMXCT010006529">
    <property type="protein sequence ID" value="CAI4015386.1"/>
    <property type="molecule type" value="Genomic_DNA"/>
</dbReference>